<evidence type="ECO:0000256" key="2">
    <source>
        <dbReference type="ARBA" id="ARBA00007868"/>
    </source>
</evidence>
<dbReference type="GO" id="GO:0016020">
    <property type="term" value="C:membrane"/>
    <property type="evidence" value="ECO:0007669"/>
    <property type="project" value="GOC"/>
</dbReference>
<dbReference type="SUPFAM" id="SSF53756">
    <property type="entry name" value="UDP-Glycosyltransferase/glycogen phosphorylase"/>
    <property type="match status" value="1"/>
</dbReference>
<comment type="function">
    <text evidence="1 11">Condensation of UDP-2,3-diacylglucosamine and 2,3-diacylglucosamine-1-phosphate to form lipid A disaccharide, a precursor of lipid A, a phosphorylated glycolipid that anchors the lipopolysaccharide to the outer membrane of the cell.</text>
</comment>
<keyword evidence="6 11" id="KW-0441">Lipid A biosynthesis</keyword>
<organism evidence="12 13">
    <name type="scientific">Nitrosococcus oceani C-27</name>
    <dbReference type="NCBI Taxonomy" id="314279"/>
    <lineage>
        <taxon>Bacteria</taxon>
        <taxon>Pseudomonadati</taxon>
        <taxon>Pseudomonadota</taxon>
        <taxon>Gammaproteobacteria</taxon>
        <taxon>Chromatiales</taxon>
        <taxon>Chromatiaceae</taxon>
        <taxon>Nitrosococcus</taxon>
    </lineage>
</organism>
<proteinExistence type="inferred from homology"/>
<evidence type="ECO:0000256" key="3">
    <source>
        <dbReference type="ARBA" id="ARBA00012687"/>
    </source>
</evidence>
<keyword evidence="5 11" id="KW-0444">Lipid biosynthesis</keyword>
<comment type="caution">
    <text evidence="12">The sequence shown here is derived from an EMBL/GenBank/DDBJ whole genome shotgun (WGS) entry which is preliminary data.</text>
</comment>
<evidence type="ECO:0000256" key="7">
    <source>
        <dbReference type="ARBA" id="ARBA00022676"/>
    </source>
</evidence>
<evidence type="ECO:0000256" key="10">
    <source>
        <dbReference type="ARBA" id="ARBA00048975"/>
    </source>
</evidence>
<gene>
    <name evidence="11" type="primary">lpxB</name>
    <name evidence="12" type="ORF">IB75_09315</name>
</gene>
<protein>
    <recommendedName>
        <fullName evidence="4 11">Lipid-A-disaccharide synthase</fullName>
        <ecNumber evidence="3 11">2.4.1.182</ecNumber>
    </recommendedName>
</protein>
<dbReference type="Gene3D" id="3.40.50.2000">
    <property type="entry name" value="Glycogen Phosphorylase B"/>
    <property type="match status" value="1"/>
</dbReference>
<dbReference type="InterPro" id="IPR003835">
    <property type="entry name" value="Glyco_trans_19"/>
</dbReference>
<evidence type="ECO:0000256" key="8">
    <source>
        <dbReference type="ARBA" id="ARBA00022679"/>
    </source>
</evidence>
<keyword evidence="9 11" id="KW-0443">Lipid metabolism</keyword>
<evidence type="ECO:0000313" key="13">
    <source>
        <dbReference type="Proteomes" id="UP000028839"/>
    </source>
</evidence>
<dbReference type="Proteomes" id="UP000028839">
    <property type="component" value="Unassembled WGS sequence"/>
</dbReference>
<dbReference type="OrthoDB" id="9801642at2"/>
<evidence type="ECO:0000256" key="6">
    <source>
        <dbReference type="ARBA" id="ARBA00022556"/>
    </source>
</evidence>
<keyword evidence="7 11" id="KW-0328">Glycosyltransferase</keyword>
<evidence type="ECO:0000256" key="11">
    <source>
        <dbReference type="HAMAP-Rule" id="MF_00392"/>
    </source>
</evidence>
<dbReference type="UniPathway" id="UPA00973"/>
<reference evidence="12 13" key="1">
    <citation type="submission" date="2014-07" db="EMBL/GenBank/DDBJ databases">
        <title>Comparative analysis of Nitrosococcus oceani genome inventories of strains from Pacific and Atlantic gyres.</title>
        <authorList>
            <person name="Lim C.K."/>
            <person name="Wang L."/>
            <person name="Sayavedra-Soto L.A."/>
            <person name="Klotz M.G."/>
        </authorList>
    </citation>
    <scope>NUCLEOTIDE SEQUENCE [LARGE SCALE GENOMIC DNA]</scope>
    <source>
        <strain evidence="12 13">C-27</strain>
    </source>
</reference>
<dbReference type="EC" id="2.4.1.182" evidence="3 11"/>
<dbReference type="AlphaFoldDB" id="A0A0E2Z1F5"/>
<dbReference type="GO" id="GO:0005543">
    <property type="term" value="F:phospholipid binding"/>
    <property type="evidence" value="ECO:0007669"/>
    <property type="project" value="TreeGrafter"/>
</dbReference>
<evidence type="ECO:0000256" key="5">
    <source>
        <dbReference type="ARBA" id="ARBA00022516"/>
    </source>
</evidence>
<evidence type="ECO:0000256" key="1">
    <source>
        <dbReference type="ARBA" id="ARBA00002056"/>
    </source>
</evidence>
<comment type="similarity">
    <text evidence="2 11">Belongs to the LpxB family.</text>
</comment>
<evidence type="ECO:0000256" key="9">
    <source>
        <dbReference type="ARBA" id="ARBA00023098"/>
    </source>
</evidence>
<dbReference type="EMBL" id="JPGN01000055">
    <property type="protein sequence ID" value="KFI19339.1"/>
    <property type="molecule type" value="Genomic_DNA"/>
</dbReference>
<evidence type="ECO:0000256" key="4">
    <source>
        <dbReference type="ARBA" id="ARBA00020902"/>
    </source>
</evidence>
<dbReference type="PANTHER" id="PTHR30372">
    <property type="entry name" value="LIPID-A-DISACCHARIDE SYNTHASE"/>
    <property type="match status" value="1"/>
</dbReference>
<dbReference type="NCBIfam" id="TIGR00215">
    <property type="entry name" value="lpxB"/>
    <property type="match status" value="1"/>
</dbReference>
<dbReference type="PANTHER" id="PTHR30372:SF4">
    <property type="entry name" value="LIPID-A-DISACCHARIDE SYNTHASE, MITOCHONDRIAL-RELATED"/>
    <property type="match status" value="1"/>
</dbReference>
<name>A0A0E2Z1F5_9GAMM</name>
<dbReference type="HOGENOM" id="CLU_036577_3_1_6"/>
<dbReference type="HAMAP" id="MF_00392">
    <property type="entry name" value="LpxB"/>
    <property type="match status" value="1"/>
</dbReference>
<evidence type="ECO:0000313" key="12">
    <source>
        <dbReference type="EMBL" id="KFI19339.1"/>
    </source>
</evidence>
<keyword evidence="8 11" id="KW-0808">Transferase</keyword>
<accession>A0A0E2Z1F5</accession>
<dbReference type="GO" id="GO:0008915">
    <property type="term" value="F:lipid-A-disaccharide synthase activity"/>
    <property type="evidence" value="ECO:0007669"/>
    <property type="project" value="UniProtKB-UniRule"/>
</dbReference>
<dbReference type="SMR" id="A0A0E2Z1F5"/>
<dbReference type="Pfam" id="PF02684">
    <property type="entry name" value="LpxB"/>
    <property type="match status" value="1"/>
</dbReference>
<comment type="pathway">
    <text evidence="11">Bacterial outer membrane biogenesis; LPS lipid A biosynthesis.</text>
</comment>
<comment type="catalytic activity">
    <reaction evidence="10 11">
        <text>a lipid X + a UDP-2-N,3-O-bis[(3R)-3-hydroxyacyl]-alpha-D-glucosamine = a lipid A disaccharide + UDP + H(+)</text>
        <dbReference type="Rhea" id="RHEA:67828"/>
        <dbReference type="ChEBI" id="CHEBI:15378"/>
        <dbReference type="ChEBI" id="CHEBI:58223"/>
        <dbReference type="ChEBI" id="CHEBI:137748"/>
        <dbReference type="ChEBI" id="CHEBI:176338"/>
        <dbReference type="ChEBI" id="CHEBI:176343"/>
        <dbReference type="EC" id="2.4.1.182"/>
    </reaction>
</comment>
<sequence>MENSAPLVAIVAGEASGDQHAAHLIREVKKIAPGVRFGGIAGPQMRAAGVEPLFDSSRLAVVGLVEVLSHLNEIYGAMQKMRHFLEEKHPDLLILVDYPEFNLRLAKRAKTLGIKVLYYISPQVWAWRQYRVHQIGQVVDMMAVVLPFEVPFYEQAGVPVNFVGHPLQHEVKSKFNRNEAVVEFGFNPCCKTLGLLPGSRHSEIKRLLPVLLEAAERIYSEEPEIQYLLPLAATLKEIDLAPYLKGYRLPLRVIPDRSYDVMAACDAMVAASGTVTLEAALMGVPLVVIYKMNSLSYWMGRLLIKVDHIALCNIIAGEGVAPELIQQDASPERIALEALNLLRDKERRQTMQQKFYAIKHKLGAGAQRTIAELTVAMLEGENLGRAS</sequence>
<dbReference type="GO" id="GO:0009245">
    <property type="term" value="P:lipid A biosynthetic process"/>
    <property type="evidence" value="ECO:0007669"/>
    <property type="project" value="UniProtKB-UniRule"/>
</dbReference>